<name>A0AAE0THA2_9BIVA</name>
<protein>
    <recommendedName>
        <fullName evidence="3">Mediator of RNA polymerase II transcription subunit 28</fullName>
    </recommendedName>
    <alternativeName>
        <fullName evidence="9">Mediator complex subunit 28</fullName>
    </alternativeName>
</protein>
<evidence type="ECO:0000313" key="12">
    <source>
        <dbReference type="Proteomes" id="UP001195483"/>
    </source>
</evidence>
<evidence type="ECO:0000256" key="7">
    <source>
        <dbReference type="ARBA" id="ARBA00023163"/>
    </source>
</evidence>
<organism evidence="11 12">
    <name type="scientific">Potamilus streckersoni</name>
    <dbReference type="NCBI Taxonomy" id="2493646"/>
    <lineage>
        <taxon>Eukaryota</taxon>
        <taxon>Metazoa</taxon>
        <taxon>Spiralia</taxon>
        <taxon>Lophotrochozoa</taxon>
        <taxon>Mollusca</taxon>
        <taxon>Bivalvia</taxon>
        <taxon>Autobranchia</taxon>
        <taxon>Heteroconchia</taxon>
        <taxon>Palaeoheterodonta</taxon>
        <taxon>Unionida</taxon>
        <taxon>Unionoidea</taxon>
        <taxon>Unionidae</taxon>
        <taxon>Ambleminae</taxon>
        <taxon>Lampsilini</taxon>
        <taxon>Potamilus</taxon>
    </lineage>
</organism>
<evidence type="ECO:0000256" key="10">
    <source>
        <dbReference type="SAM" id="MobiDB-lite"/>
    </source>
</evidence>
<dbReference type="Pfam" id="PF11594">
    <property type="entry name" value="Med28"/>
    <property type="match status" value="1"/>
</dbReference>
<evidence type="ECO:0000256" key="9">
    <source>
        <dbReference type="ARBA" id="ARBA00031964"/>
    </source>
</evidence>
<evidence type="ECO:0000256" key="4">
    <source>
        <dbReference type="ARBA" id="ARBA00023015"/>
    </source>
</evidence>
<feature type="compositionally biased region" description="Low complexity" evidence="10">
    <location>
        <begin position="131"/>
        <end position="145"/>
    </location>
</feature>
<evidence type="ECO:0000256" key="1">
    <source>
        <dbReference type="ARBA" id="ARBA00004123"/>
    </source>
</evidence>
<evidence type="ECO:0000256" key="3">
    <source>
        <dbReference type="ARBA" id="ARBA00019683"/>
    </source>
</evidence>
<comment type="similarity">
    <text evidence="2">Belongs to the Mediator complex subunit 28 family.</text>
</comment>
<dbReference type="GO" id="GO:0016592">
    <property type="term" value="C:mediator complex"/>
    <property type="evidence" value="ECO:0007669"/>
    <property type="project" value="TreeGrafter"/>
</dbReference>
<evidence type="ECO:0000313" key="11">
    <source>
        <dbReference type="EMBL" id="KAK3610417.1"/>
    </source>
</evidence>
<dbReference type="EMBL" id="JAEAOA010001024">
    <property type="protein sequence ID" value="KAK3610417.1"/>
    <property type="molecule type" value="Genomic_DNA"/>
</dbReference>
<evidence type="ECO:0000256" key="8">
    <source>
        <dbReference type="ARBA" id="ARBA00023242"/>
    </source>
</evidence>
<dbReference type="PANTHER" id="PTHR13512:SF2">
    <property type="entry name" value="MEDIATOR OF RNA POLYMERASE II TRANSCRIPTION SUBUNIT 28"/>
    <property type="match status" value="1"/>
</dbReference>
<comment type="caution">
    <text evidence="11">The sequence shown here is derived from an EMBL/GenBank/DDBJ whole genome shotgun (WGS) entry which is preliminary data.</text>
</comment>
<accession>A0AAE0THA2</accession>
<comment type="subcellular location">
    <subcellularLocation>
        <location evidence="1">Nucleus</location>
    </subcellularLocation>
</comment>
<feature type="region of interest" description="Disordered" evidence="10">
    <location>
        <begin position="190"/>
        <end position="234"/>
    </location>
</feature>
<dbReference type="AlphaFoldDB" id="A0AAE0THA2"/>
<evidence type="ECO:0000256" key="5">
    <source>
        <dbReference type="ARBA" id="ARBA00023054"/>
    </source>
</evidence>
<evidence type="ECO:0000256" key="2">
    <source>
        <dbReference type="ARBA" id="ARBA00005571"/>
    </source>
</evidence>
<keyword evidence="8" id="KW-0539">Nucleus</keyword>
<keyword evidence="4" id="KW-0805">Transcription regulation</keyword>
<keyword evidence="6" id="KW-0010">Activator</keyword>
<dbReference type="Proteomes" id="UP001195483">
    <property type="component" value="Unassembled WGS sequence"/>
</dbReference>
<keyword evidence="7" id="KW-0804">Transcription</keyword>
<reference evidence="11" key="3">
    <citation type="submission" date="2023-05" db="EMBL/GenBank/DDBJ databases">
        <authorList>
            <person name="Smith C.H."/>
        </authorList>
    </citation>
    <scope>NUCLEOTIDE SEQUENCE</scope>
    <source>
        <strain evidence="11">CHS0354</strain>
        <tissue evidence="11">Mantle</tissue>
    </source>
</reference>
<reference evidence="11" key="1">
    <citation type="journal article" date="2021" name="Genome Biol. Evol.">
        <title>A High-Quality Reference Genome for a Parasitic Bivalve with Doubly Uniparental Inheritance (Bivalvia: Unionida).</title>
        <authorList>
            <person name="Smith C.H."/>
        </authorList>
    </citation>
    <scope>NUCLEOTIDE SEQUENCE</scope>
    <source>
        <strain evidence="11">CHS0354</strain>
    </source>
</reference>
<dbReference type="InterPro" id="IPR021640">
    <property type="entry name" value="Mediator_Med28"/>
</dbReference>
<keyword evidence="12" id="KW-1185">Reference proteome</keyword>
<gene>
    <name evidence="11" type="ORF">CHS0354_016596</name>
</gene>
<evidence type="ECO:0000256" key="6">
    <source>
        <dbReference type="ARBA" id="ARBA00023159"/>
    </source>
</evidence>
<keyword evidence="5" id="KW-0175">Coiled coil</keyword>
<proteinExistence type="inferred from homology"/>
<dbReference type="PANTHER" id="PTHR13512">
    <property type="entry name" value="MEDIATOR COMPLEX SUBUNIT 28"/>
    <property type="match status" value="1"/>
</dbReference>
<feature type="region of interest" description="Disordered" evidence="10">
    <location>
        <begin position="128"/>
        <end position="155"/>
    </location>
</feature>
<sequence length="234" mass="26134">MATPIELLQTVSNNPHLMDELESSFHSCLTLMTDEEHFNVQDSEETKTGIENAIQKFLDISREMEEFFLRKRLMLSHQKPEQILSDDILDLKFELSRKEQILEKHMERLNKCQVILQSGGGGLMGVGQSHPPIQTQQSQPQTQAAPPMPSMIPSHSVQSISSQVTLPLGAGQPGMGQFQGQGQIFPHPPQNPAMPPHTVPMTVIRPQPPPSYPQGPLAYLEQTMSNIGMPDNRR</sequence>
<reference evidence="11" key="2">
    <citation type="journal article" date="2021" name="Genome Biol. Evol.">
        <title>Developing a high-quality reference genome for a parasitic bivalve with doubly uniparental inheritance (Bivalvia: Unionida).</title>
        <authorList>
            <person name="Smith C.H."/>
        </authorList>
    </citation>
    <scope>NUCLEOTIDE SEQUENCE</scope>
    <source>
        <strain evidence="11">CHS0354</strain>
        <tissue evidence="11">Mantle</tissue>
    </source>
</reference>